<evidence type="ECO:0000313" key="7">
    <source>
        <dbReference type="Proteomes" id="UP000316270"/>
    </source>
</evidence>
<dbReference type="OrthoDB" id="5400327at2759"/>
<dbReference type="Pfam" id="PF01425">
    <property type="entry name" value="Amidase"/>
    <property type="match status" value="1"/>
</dbReference>
<dbReference type="InterPro" id="IPR057678">
    <property type="entry name" value="DUF7918"/>
</dbReference>
<feature type="compositionally biased region" description="Basic and acidic residues" evidence="3">
    <location>
        <begin position="988"/>
        <end position="1022"/>
    </location>
</feature>
<dbReference type="PANTHER" id="PTHR46072:SF5">
    <property type="entry name" value="GENERAL AMIDASE-C"/>
    <property type="match status" value="1"/>
</dbReference>
<dbReference type="PANTHER" id="PTHR46072">
    <property type="entry name" value="AMIDASE-RELATED-RELATED"/>
    <property type="match status" value="1"/>
</dbReference>
<evidence type="ECO:0000256" key="2">
    <source>
        <dbReference type="ARBA" id="ARBA00022801"/>
    </source>
</evidence>
<feature type="region of interest" description="Disordered" evidence="3">
    <location>
        <begin position="748"/>
        <end position="770"/>
    </location>
</feature>
<dbReference type="SUPFAM" id="SSF75304">
    <property type="entry name" value="Amidase signature (AS) enzymes"/>
    <property type="match status" value="1"/>
</dbReference>
<dbReference type="AlphaFoldDB" id="A0A517LI59"/>
<feature type="compositionally biased region" description="Acidic residues" evidence="3">
    <location>
        <begin position="976"/>
        <end position="987"/>
    </location>
</feature>
<dbReference type="EMBL" id="CP042197">
    <property type="protein sequence ID" value="QDS75256.1"/>
    <property type="molecule type" value="Genomic_DNA"/>
</dbReference>
<dbReference type="Pfam" id="PF25534">
    <property type="entry name" value="DUF7918"/>
    <property type="match status" value="1"/>
</dbReference>
<feature type="compositionally biased region" description="Polar residues" evidence="3">
    <location>
        <begin position="1048"/>
        <end position="1058"/>
    </location>
</feature>
<dbReference type="Proteomes" id="UP000316270">
    <property type="component" value="Chromosome 13"/>
</dbReference>
<dbReference type="Gene3D" id="3.90.1300.10">
    <property type="entry name" value="Amidase signature (AS) domain"/>
    <property type="match status" value="1"/>
</dbReference>
<feature type="domain" description="DUF7918" evidence="5">
    <location>
        <begin position="807"/>
        <end position="919"/>
    </location>
</feature>
<evidence type="ECO:0000259" key="5">
    <source>
        <dbReference type="Pfam" id="PF25534"/>
    </source>
</evidence>
<comment type="similarity">
    <text evidence="1">Belongs to the amidase family.</text>
</comment>
<dbReference type="InterPro" id="IPR023631">
    <property type="entry name" value="Amidase_dom"/>
</dbReference>
<keyword evidence="7" id="KW-1185">Reference proteome</keyword>
<gene>
    <name evidence="6" type="ORF">FKW77_000741</name>
</gene>
<evidence type="ECO:0000256" key="3">
    <source>
        <dbReference type="SAM" id="MobiDB-lite"/>
    </source>
</evidence>
<feature type="region of interest" description="Disordered" evidence="3">
    <location>
        <begin position="849"/>
        <end position="893"/>
    </location>
</feature>
<feature type="region of interest" description="Disordered" evidence="3">
    <location>
        <begin position="784"/>
        <end position="823"/>
    </location>
</feature>
<evidence type="ECO:0000313" key="6">
    <source>
        <dbReference type="EMBL" id="QDS75256.1"/>
    </source>
</evidence>
<feature type="domain" description="Amidase" evidence="4">
    <location>
        <begin position="80"/>
        <end position="527"/>
    </location>
</feature>
<feature type="compositionally biased region" description="Basic residues" evidence="3">
    <location>
        <begin position="748"/>
        <end position="759"/>
    </location>
</feature>
<evidence type="ECO:0000256" key="1">
    <source>
        <dbReference type="ARBA" id="ARBA00009199"/>
    </source>
</evidence>
<reference evidence="6 7" key="1">
    <citation type="submission" date="2019-07" db="EMBL/GenBank/DDBJ databases">
        <title>Finished genome of Venturia effusa.</title>
        <authorList>
            <person name="Young C.A."/>
            <person name="Cox M.P."/>
            <person name="Ganley A.R.D."/>
            <person name="David W.J."/>
        </authorList>
    </citation>
    <scope>NUCLEOTIDE SEQUENCE [LARGE SCALE GENOMIC DNA]</scope>
    <source>
        <strain evidence="7">albino</strain>
    </source>
</reference>
<keyword evidence="2" id="KW-0378">Hydrolase</keyword>
<dbReference type="STRING" id="50376.A0A517LI59"/>
<feature type="compositionally biased region" description="Polar residues" evidence="3">
    <location>
        <begin position="1065"/>
        <end position="1077"/>
    </location>
</feature>
<dbReference type="GO" id="GO:0016787">
    <property type="term" value="F:hydrolase activity"/>
    <property type="evidence" value="ECO:0007669"/>
    <property type="project" value="UniProtKB-KW"/>
</dbReference>
<proteinExistence type="inferred from homology"/>
<feature type="compositionally biased region" description="Acidic residues" evidence="3">
    <location>
        <begin position="800"/>
        <end position="818"/>
    </location>
</feature>
<protein>
    <submittedName>
        <fullName evidence="6">Uncharacterized protein</fullName>
    </submittedName>
</protein>
<feature type="region of interest" description="Disordered" evidence="3">
    <location>
        <begin position="919"/>
        <end position="1175"/>
    </location>
</feature>
<sequence length="1175" mass="128065">MPDWRTLSATKRQQNAAKIPKEWRLPESISCTVIAEADLNVLDVPRKCGILSEREVELTEKYDATELLEKMAGGQVSSYDVTLAFCKRAAIAQQLVNCLTEIFFDQALERAKEVDAYFAKNKKPMGPLHGLPISLKDSFNVIGVTSTIGYVGYLNRPAATNNSAVVNLILRHGGIVYVKTNLPQTMMTADSENNVFGRTMNPNKLSLTAGGSTGGEGALVKIHGSPLGVGTDIAGSVRIPAYCNGIFGFKPTSARIPFAGKTPPGRLGAPTSVLPAIGPDAHSVRDLELFMKTMIDSDPWNLDENVLNIPWRVVEPYQRPLRLGLITEHPKRPLHPSVLRCMMSAAKALTDAGNVIVPLDGLIPDMWEAAVLSWKYFLMDPKKTPVGIINDAGEPWVASIASCSFEELKDYKPTLDQVFDMNMQRAKIVHAYHNLMVQNQLDGFIMPTYQATAVPHDTYGLPIYTVLPNLINYPAGSIPYLKAEKSLDKDYIRDDVVYEPPYVPDSVEGAPTGIQVVGRPLKDEECLKMMEVVTTVLGARISRSAFAVSIMPCFHGLAVSIHTTGAGGGPLSEHGIQKQAKHHRITTHIPVPPPKLQPGTNKPEPVTFAISITLLTPGLNVPYSTPSPSIEDPHPRPKVVGGNSDTSTFRGKHSGIIAPYTPLTSSTNETIAAYIYFDGRPKEEVATLLRRGEETWVNSRWVSVPDTEGGGLAEKEFIFREVGLERWLNGLDLEGKDANAAATIERRRKRFERKRKSKKAAGSDDDDDLINRINKGKRIDRDHEGILRYGADKNAPIESLSDDNDSDASDTDSEDDAPMPESAGQIKVALFRVLASGEVKRGEYSPQFDVHDDEETMNGSGEGDADIDHTTSFAKPRTLDPKSISTQTVTGIDPPDKPYAVFTFYYRGQRQLQKMGILPPPKEAAKTPITAKRQSKQLDFGTIAPLSTSAPGTKNFAGYRDAAASNRRGGRLGNDDAMDSDNEDDDDGDKRTDEDDSKDQPVKELTLEEAMQEEKLSEDVRKIRLKRHLSAEPLNVPSPKEQDRKQSPLATTPTSTDIPTLDLTGPSNGTTAFTAGSLQPIPSGLPADLEPGSIIGSPFKKQRASLPGFDEGVRNKLGLESNDVGPRRESEGGIASVFASGNGGSFPTGVPEEPISKFEPGPPLKKPDQSMEEEL</sequence>
<dbReference type="InterPro" id="IPR036928">
    <property type="entry name" value="AS_sf"/>
</dbReference>
<accession>A0A517LI59</accession>
<organism evidence="6 7">
    <name type="scientific">Venturia effusa</name>
    <dbReference type="NCBI Taxonomy" id="50376"/>
    <lineage>
        <taxon>Eukaryota</taxon>
        <taxon>Fungi</taxon>
        <taxon>Dikarya</taxon>
        <taxon>Ascomycota</taxon>
        <taxon>Pezizomycotina</taxon>
        <taxon>Dothideomycetes</taxon>
        <taxon>Pleosporomycetidae</taxon>
        <taxon>Venturiales</taxon>
        <taxon>Venturiaceae</taxon>
        <taxon>Venturia</taxon>
    </lineage>
</organism>
<evidence type="ECO:0000259" key="4">
    <source>
        <dbReference type="Pfam" id="PF01425"/>
    </source>
</evidence>
<name>A0A517LI59_9PEZI</name>